<feature type="transmembrane region" description="Helical" evidence="1">
    <location>
        <begin position="7"/>
        <end position="26"/>
    </location>
</feature>
<gene>
    <name evidence="2" type="ORF">Cpap_2558</name>
</gene>
<evidence type="ECO:0000313" key="3">
    <source>
        <dbReference type="Proteomes" id="UP000003860"/>
    </source>
</evidence>
<dbReference type="InterPro" id="IPR007060">
    <property type="entry name" value="FtsL/DivIC"/>
</dbReference>
<keyword evidence="1" id="KW-0472">Membrane</keyword>
<proteinExistence type="predicted"/>
<keyword evidence="1" id="KW-1133">Transmembrane helix</keyword>
<name>F1TBK2_9FIRM</name>
<dbReference type="eggNOG" id="COG2919">
    <property type="taxonomic scope" value="Bacteria"/>
</dbReference>
<comment type="caution">
    <text evidence="2">The sequence shown here is derived from an EMBL/GenBank/DDBJ whole genome shotgun (WGS) entry which is preliminary data.</text>
</comment>
<dbReference type="AlphaFoldDB" id="F1TBK2"/>
<dbReference type="RefSeq" id="WP_004618569.1">
    <property type="nucleotide sequence ID" value="NZ_ACXX02000004.1"/>
</dbReference>
<dbReference type="OrthoDB" id="9815382at2"/>
<protein>
    <submittedName>
        <fullName evidence="2">Septum formation initiator</fullName>
    </submittedName>
</protein>
<keyword evidence="1" id="KW-0812">Transmembrane</keyword>
<sequence>MKKQKKFTVWTFLLIAAICYFGYTVYHQQTLLDIGNLKVSSLKANIHSEEVKKQQLEKQKSLINTEEFAEKIARDKLGYVKDGEKIYIDTNK</sequence>
<evidence type="ECO:0000313" key="2">
    <source>
        <dbReference type="EMBL" id="EGD48406.1"/>
    </source>
</evidence>
<evidence type="ECO:0000256" key="1">
    <source>
        <dbReference type="SAM" id="Phobius"/>
    </source>
</evidence>
<keyword evidence="3" id="KW-1185">Reference proteome</keyword>
<dbReference type="EMBL" id="ACXX02000004">
    <property type="protein sequence ID" value="EGD48406.1"/>
    <property type="molecule type" value="Genomic_DNA"/>
</dbReference>
<dbReference type="STRING" id="588581.Cpap_2558"/>
<dbReference type="Pfam" id="PF04977">
    <property type="entry name" value="DivIC"/>
    <property type="match status" value="1"/>
</dbReference>
<dbReference type="Proteomes" id="UP000003860">
    <property type="component" value="Unassembled WGS sequence"/>
</dbReference>
<reference evidence="2" key="1">
    <citation type="submission" date="2009-07" db="EMBL/GenBank/DDBJ databases">
        <authorList>
            <consortium name="US DOE Joint Genome Institute (JGI-PGF)"/>
            <person name="Lucas S."/>
            <person name="Copeland A."/>
            <person name="Lapidus A."/>
            <person name="Glavina del Rio T."/>
            <person name="Tice H."/>
            <person name="Bruce D."/>
            <person name="Goodwin L."/>
            <person name="Pitluck S."/>
            <person name="Larimer F."/>
            <person name="Land M.L."/>
            <person name="Mouttaki H."/>
            <person name="He Z."/>
            <person name="Zhou J."/>
            <person name="Hemme C.L."/>
        </authorList>
    </citation>
    <scope>NUCLEOTIDE SEQUENCE</scope>
    <source>
        <strain evidence="2">DSM 2782</strain>
    </source>
</reference>
<organism evidence="2 3">
    <name type="scientific">Ruminiclostridium papyrosolvens DSM 2782</name>
    <dbReference type="NCBI Taxonomy" id="588581"/>
    <lineage>
        <taxon>Bacteria</taxon>
        <taxon>Bacillati</taxon>
        <taxon>Bacillota</taxon>
        <taxon>Clostridia</taxon>
        <taxon>Eubacteriales</taxon>
        <taxon>Oscillospiraceae</taxon>
        <taxon>Ruminiclostridium</taxon>
    </lineage>
</organism>
<accession>F1TBK2</accession>
<reference evidence="2" key="2">
    <citation type="submission" date="2011-01" db="EMBL/GenBank/DDBJ databases">
        <title>The Non-contiguous Finished genome of Clostridium papyrosolvens.</title>
        <authorList>
            <person name="Lucas S."/>
            <person name="Copeland A."/>
            <person name="Lapidus A."/>
            <person name="Cheng J.-F."/>
            <person name="Goodwin L."/>
            <person name="Pitluck S."/>
            <person name="Misra M."/>
            <person name="Chertkov O."/>
            <person name="Detter J.C."/>
            <person name="Han C."/>
            <person name="Tapia R."/>
            <person name="Land M."/>
            <person name="Hauser L."/>
            <person name="Kyrpides N."/>
            <person name="Ivanova N."/>
            <person name="Pagani I."/>
            <person name="Mouttaki H."/>
            <person name="He Z."/>
            <person name="Zhou J."/>
            <person name="Hemme C.L."/>
            <person name="Woyke T."/>
        </authorList>
    </citation>
    <scope>NUCLEOTIDE SEQUENCE [LARGE SCALE GENOMIC DNA]</scope>
    <source>
        <strain evidence="2">DSM 2782</strain>
    </source>
</reference>